<dbReference type="InterPro" id="IPR023123">
    <property type="entry name" value="Tubulin_C"/>
</dbReference>
<evidence type="ECO:0000256" key="5">
    <source>
        <dbReference type="ARBA" id="ARBA00022741"/>
    </source>
</evidence>
<comment type="subunit">
    <text evidence="3">Dimer of alpha and beta chains. A typical microtubule is a hollow water-filled tube with an outer diameter of 25 nm and an inner diameter of 15 nM. Alpha-beta heterodimers associate head-to-tail to form protofilaments running lengthwise along the microtubule wall with the beta-tubulin subunit facing the microtubule plus end conferring a structural polarity. Microtubules usually have 13 protofilaments but different protofilament numbers can be found in some organisms and specialized cells.</text>
</comment>
<dbReference type="GO" id="GO:0016787">
    <property type="term" value="F:hydrolase activity"/>
    <property type="evidence" value="ECO:0007669"/>
    <property type="project" value="UniProtKB-KW"/>
</dbReference>
<dbReference type="Pfam" id="PF03953">
    <property type="entry name" value="Tubulin_C"/>
    <property type="match status" value="1"/>
</dbReference>
<comment type="caution">
    <text evidence="11">The sequence shown here is derived from an EMBL/GenBank/DDBJ whole genome shotgun (WGS) entry which is preliminary data.</text>
</comment>
<evidence type="ECO:0000256" key="3">
    <source>
        <dbReference type="ARBA" id="ARBA00011747"/>
    </source>
</evidence>
<dbReference type="GO" id="GO:0005525">
    <property type="term" value="F:GTP binding"/>
    <property type="evidence" value="ECO:0007669"/>
    <property type="project" value="UniProtKB-KW"/>
</dbReference>
<comment type="cofactor">
    <cofactor evidence="1">
        <name>Mg(2+)</name>
        <dbReference type="ChEBI" id="CHEBI:18420"/>
    </cofactor>
</comment>
<dbReference type="Gene3D" id="3.30.1330.20">
    <property type="entry name" value="Tubulin/FtsZ, C-terminal domain"/>
    <property type="match status" value="2"/>
</dbReference>
<keyword evidence="4" id="KW-0493">Microtubule</keyword>
<dbReference type="InterPro" id="IPR037103">
    <property type="entry name" value="Tubulin/FtsZ-like_C"/>
</dbReference>
<dbReference type="SMART" id="SM00865">
    <property type="entry name" value="Tubulin_C"/>
    <property type="match status" value="1"/>
</dbReference>
<organism evidence="11">
    <name type="scientific">Menopon gallinae</name>
    <name type="common">poultry shaft louse</name>
    <dbReference type="NCBI Taxonomy" id="328185"/>
    <lineage>
        <taxon>Eukaryota</taxon>
        <taxon>Metazoa</taxon>
        <taxon>Ecdysozoa</taxon>
        <taxon>Arthropoda</taxon>
        <taxon>Hexapoda</taxon>
        <taxon>Insecta</taxon>
        <taxon>Pterygota</taxon>
        <taxon>Neoptera</taxon>
        <taxon>Paraneoptera</taxon>
        <taxon>Psocodea</taxon>
        <taxon>Troctomorpha</taxon>
        <taxon>Phthiraptera</taxon>
        <taxon>Amblycera</taxon>
        <taxon>Menoponidae</taxon>
        <taxon>Menopon</taxon>
    </lineage>
</organism>
<dbReference type="SUPFAM" id="SSF55307">
    <property type="entry name" value="Tubulin C-terminal domain-like"/>
    <property type="match status" value="1"/>
</dbReference>
<dbReference type="InterPro" id="IPR036525">
    <property type="entry name" value="Tubulin/FtsZ_GTPase_sf"/>
</dbReference>
<comment type="function">
    <text evidence="8">Tubulin is the major constituent of microtubules, a cylinder consisting of laterally associated linear protofilaments composed of alpha- and beta-tubulin heterodimers. Microtubules grow by the addition of GTP-tubulin dimers to the microtubule end, where a stabilizing cap forms. Below the cap, tubulin dimers are in GDP-bound state, owing to GTPase activity of alpha-tubulin.</text>
</comment>
<feature type="domain" description="Tubulin/FtsZ 2-layer sandwich" evidence="10">
    <location>
        <begin position="36"/>
        <end position="133"/>
    </location>
</feature>
<name>A0AAW2H8H9_9NEOP</name>
<evidence type="ECO:0000256" key="6">
    <source>
        <dbReference type="ARBA" id="ARBA00022801"/>
    </source>
</evidence>
<dbReference type="InterPro" id="IPR018316">
    <property type="entry name" value="Tubulin/FtsZ_2-layer-sand-dom"/>
</dbReference>
<sequence>MCRNLGIERPKYKEINRVLAQVVSSITASLRFPGSLNVDLTEFQTNLVPYPRIHFPLVAYAPMLSRNKASHEQLSVSEITSACFNPESQMVKIGMNSRKPTILDDDAMAPVSRAVCLLSNTTAIAEAWQRLNQKFDLMFSKRAFVHWYVGEGMEEGEFTEAREDLAALEMDYEEVTRNEVVG</sequence>
<keyword evidence="7" id="KW-0342">GTP-binding</keyword>
<dbReference type="EMBL" id="JARGDH010000006">
    <property type="protein sequence ID" value="KAL0265987.1"/>
    <property type="molecule type" value="Genomic_DNA"/>
</dbReference>
<evidence type="ECO:0000256" key="4">
    <source>
        <dbReference type="ARBA" id="ARBA00022701"/>
    </source>
</evidence>
<comment type="similarity">
    <text evidence="2">Belongs to the tubulin family.</text>
</comment>
<dbReference type="FunFam" id="1.10.287.600:FF:000001">
    <property type="entry name" value="Tubulin alpha chain"/>
    <property type="match status" value="1"/>
</dbReference>
<keyword evidence="6" id="KW-0378">Hydrolase</keyword>
<evidence type="ECO:0000256" key="7">
    <source>
        <dbReference type="ARBA" id="ARBA00023134"/>
    </source>
</evidence>
<evidence type="ECO:0000256" key="9">
    <source>
        <dbReference type="ARBA" id="ARBA00049117"/>
    </source>
</evidence>
<accession>A0AAW2H8H9</accession>
<dbReference type="InterPro" id="IPR008280">
    <property type="entry name" value="Tub_FtsZ_C"/>
</dbReference>
<dbReference type="Gene3D" id="1.10.287.600">
    <property type="entry name" value="Helix hairpin bin"/>
    <property type="match status" value="1"/>
</dbReference>
<gene>
    <name evidence="11" type="ORF">PYX00_011704</name>
</gene>
<evidence type="ECO:0000313" key="11">
    <source>
        <dbReference type="EMBL" id="KAL0265987.1"/>
    </source>
</evidence>
<dbReference type="InterPro" id="IPR000217">
    <property type="entry name" value="Tubulin"/>
</dbReference>
<dbReference type="PRINTS" id="PR01162">
    <property type="entry name" value="ALPHATUBULIN"/>
</dbReference>
<dbReference type="Gene3D" id="3.40.50.1440">
    <property type="entry name" value="Tubulin/FtsZ, GTPase domain"/>
    <property type="match status" value="1"/>
</dbReference>
<evidence type="ECO:0000256" key="1">
    <source>
        <dbReference type="ARBA" id="ARBA00001946"/>
    </source>
</evidence>
<dbReference type="GO" id="GO:0005200">
    <property type="term" value="F:structural constituent of cytoskeleton"/>
    <property type="evidence" value="ECO:0007669"/>
    <property type="project" value="InterPro"/>
</dbReference>
<evidence type="ECO:0000256" key="2">
    <source>
        <dbReference type="ARBA" id="ARBA00009636"/>
    </source>
</evidence>
<dbReference type="GO" id="GO:0007017">
    <property type="term" value="P:microtubule-based process"/>
    <property type="evidence" value="ECO:0007669"/>
    <property type="project" value="InterPro"/>
</dbReference>
<comment type="catalytic activity">
    <reaction evidence="9">
        <text>GTP + H2O = GDP + phosphate + H(+)</text>
        <dbReference type="Rhea" id="RHEA:19669"/>
        <dbReference type="ChEBI" id="CHEBI:15377"/>
        <dbReference type="ChEBI" id="CHEBI:15378"/>
        <dbReference type="ChEBI" id="CHEBI:37565"/>
        <dbReference type="ChEBI" id="CHEBI:43474"/>
        <dbReference type="ChEBI" id="CHEBI:58189"/>
    </reaction>
    <physiologicalReaction direction="left-to-right" evidence="9">
        <dbReference type="Rhea" id="RHEA:19670"/>
    </physiologicalReaction>
</comment>
<evidence type="ECO:0000256" key="8">
    <source>
        <dbReference type="ARBA" id="ARBA00034296"/>
    </source>
</evidence>
<dbReference type="SUPFAM" id="SSF52490">
    <property type="entry name" value="Tubulin nucleotide-binding domain-like"/>
    <property type="match status" value="1"/>
</dbReference>
<dbReference type="AlphaFoldDB" id="A0AAW2H8H9"/>
<evidence type="ECO:0000259" key="10">
    <source>
        <dbReference type="SMART" id="SM00865"/>
    </source>
</evidence>
<dbReference type="GO" id="GO:0005874">
    <property type="term" value="C:microtubule"/>
    <property type="evidence" value="ECO:0007669"/>
    <property type="project" value="UniProtKB-KW"/>
</dbReference>
<dbReference type="PANTHER" id="PTHR11588">
    <property type="entry name" value="TUBULIN"/>
    <property type="match status" value="1"/>
</dbReference>
<dbReference type="InterPro" id="IPR002452">
    <property type="entry name" value="Alpha_tubulin"/>
</dbReference>
<protein>
    <recommendedName>
        <fullName evidence="10">Tubulin/FtsZ 2-layer sandwich domain-containing protein</fullName>
    </recommendedName>
</protein>
<proteinExistence type="inferred from homology"/>
<reference evidence="11" key="1">
    <citation type="journal article" date="2024" name="Gigascience">
        <title>Chromosome-level genome of the poultry shaft louse Menopon gallinae provides insight into the host-switching and adaptive evolution of parasitic lice.</title>
        <authorList>
            <person name="Xu Y."/>
            <person name="Ma L."/>
            <person name="Liu S."/>
            <person name="Liang Y."/>
            <person name="Liu Q."/>
            <person name="He Z."/>
            <person name="Tian L."/>
            <person name="Duan Y."/>
            <person name="Cai W."/>
            <person name="Li H."/>
            <person name="Song F."/>
        </authorList>
    </citation>
    <scope>NUCLEOTIDE SEQUENCE</scope>
    <source>
        <strain evidence="11">Cailab_2023a</strain>
    </source>
</reference>
<keyword evidence="5" id="KW-0547">Nucleotide-binding</keyword>